<evidence type="ECO:0000259" key="5">
    <source>
        <dbReference type="PROSITE" id="PS51384"/>
    </source>
</evidence>
<accession>A0A8E1VU37</accession>
<keyword evidence="8" id="KW-1185">Reference proteome</keyword>
<name>A0A2N3WNC2_9PSEU</name>
<keyword evidence="3" id="KW-0411">Iron-sulfur</keyword>
<dbReference type="EMBL" id="PJMY01000003">
    <property type="protein sequence ID" value="PKV95364.1"/>
    <property type="molecule type" value="Genomic_DNA"/>
</dbReference>
<dbReference type="InterPro" id="IPR036010">
    <property type="entry name" value="2Fe-2S_ferredoxin-like_sf"/>
</dbReference>
<protein>
    <submittedName>
        <fullName evidence="6">2Fe-2S iron-sulfur cluster binding domain-containing protein</fullName>
    </submittedName>
    <submittedName>
        <fullName evidence="7">CDP-4-dehydro-6-deoxyglucose reductase</fullName>
    </submittedName>
</protein>
<comment type="cofactor">
    <cofactor evidence="1">
        <name>FAD</name>
        <dbReference type="ChEBI" id="CHEBI:57692"/>
    </cofactor>
</comment>
<evidence type="ECO:0000313" key="6">
    <source>
        <dbReference type="EMBL" id="MBB2498322.1"/>
    </source>
</evidence>
<proteinExistence type="predicted"/>
<dbReference type="SUPFAM" id="SSF54292">
    <property type="entry name" value="2Fe-2S ferredoxin-like"/>
    <property type="match status" value="1"/>
</dbReference>
<dbReference type="AlphaFoldDB" id="A0A2N3WNC2"/>
<gene>
    <name evidence="7" type="ORF">ATK30_6279</name>
    <name evidence="6" type="ORF">H5411_04100</name>
</gene>
<dbReference type="PRINTS" id="PR00371">
    <property type="entry name" value="FPNCR"/>
</dbReference>
<evidence type="ECO:0000256" key="3">
    <source>
        <dbReference type="ARBA" id="ARBA00023014"/>
    </source>
</evidence>
<evidence type="ECO:0000256" key="2">
    <source>
        <dbReference type="ARBA" id="ARBA00022714"/>
    </source>
</evidence>
<feature type="domain" description="2Fe-2S ferredoxin-type" evidence="4">
    <location>
        <begin position="1"/>
        <end position="86"/>
    </location>
</feature>
<dbReference type="EMBL" id="JACJHR010000004">
    <property type="protein sequence ID" value="MBB2498322.1"/>
    <property type="molecule type" value="Genomic_DNA"/>
</dbReference>
<dbReference type="SUPFAM" id="SSF52343">
    <property type="entry name" value="Ferredoxin reductase-like, C-terminal NADP-linked domain"/>
    <property type="match status" value="1"/>
</dbReference>
<dbReference type="Pfam" id="PF00175">
    <property type="entry name" value="NAD_binding_1"/>
    <property type="match status" value="1"/>
</dbReference>
<dbReference type="Gene3D" id="2.40.30.10">
    <property type="entry name" value="Translation factors"/>
    <property type="match status" value="1"/>
</dbReference>
<dbReference type="GO" id="GO:0016491">
    <property type="term" value="F:oxidoreductase activity"/>
    <property type="evidence" value="ECO:0007669"/>
    <property type="project" value="InterPro"/>
</dbReference>
<dbReference type="Pfam" id="PF00970">
    <property type="entry name" value="FAD_binding_6"/>
    <property type="match status" value="1"/>
</dbReference>
<evidence type="ECO:0000256" key="1">
    <source>
        <dbReference type="ARBA" id="ARBA00001974"/>
    </source>
</evidence>
<reference evidence="6 9" key="2">
    <citation type="submission" date="2020-08" db="EMBL/GenBank/DDBJ databases">
        <title>Amycolatopsis echigonensis JCM 21831.</title>
        <authorList>
            <person name="Tedsree N."/>
            <person name="Kuncharoen N."/>
            <person name="Likhitwitayawuid K."/>
            <person name="Tanasupawat S."/>
        </authorList>
    </citation>
    <scope>NUCLEOTIDE SEQUENCE [LARGE SCALE GENOMIC DNA]</scope>
    <source>
        <strain evidence="6 9">JCM 21831</strain>
    </source>
</reference>
<evidence type="ECO:0000313" key="9">
    <source>
        <dbReference type="Proteomes" id="UP000550260"/>
    </source>
</evidence>
<dbReference type="InterPro" id="IPR017927">
    <property type="entry name" value="FAD-bd_FR_type"/>
</dbReference>
<dbReference type="Proteomes" id="UP000550260">
    <property type="component" value="Unassembled WGS sequence"/>
</dbReference>
<dbReference type="InterPro" id="IPR008333">
    <property type="entry name" value="Cbr1-like_FAD-bd_dom"/>
</dbReference>
<dbReference type="PANTHER" id="PTHR47354:SF5">
    <property type="entry name" value="PROTEIN RFBI"/>
    <property type="match status" value="1"/>
</dbReference>
<accession>A0A2N3WNC2</accession>
<dbReference type="PROSITE" id="PS51384">
    <property type="entry name" value="FAD_FR"/>
    <property type="match status" value="1"/>
</dbReference>
<keyword evidence="2" id="KW-0001">2Fe-2S</keyword>
<dbReference type="PROSITE" id="PS51085">
    <property type="entry name" value="2FE2S_FER_2"/>
    <property type="match status" value="1"/>
</dbReference>
<feature type="domain" description="FAD-binding FR-type" evidence="5">
    <location>
        <begin position="93"/>
        <end position="193"/>
    </location>
</feature>
<dbReference type="PANTHER" id="PTHR47354">
    <property type="entry name" value="NADH OXIDOREDUCTASE HCR"/>
    <property type="match status" value="1"/>
</dbReference>
<dbReference type="CDD" id="cd06189">
    <property type="entry name" value="flavin_oxioreductase"/>
    <property type="match status" value="1"/>
</dbReference>
<keyword evidence="2" id="KW-0408">Iron</keyword>
<keyword evidence="2" id="KW-0479">Metal-binding</keyword>
<dbReference type="PRINTS" id="PR00410">
    <property type="entry name" value="PHEHYDRXLASE"/>
</dbReference>
<evidence type="ECO:0000313" key="8">
    <source>
        <dbReference type="Proteomes" id="UP000233750"/>
    </source>
</evidence>
<dbReference type="Pfam" id="PF00111">
    <property type="entry name" value="Fer2"/>
    <property type="match status" value="1"/>
</dbReference>
<dbReference type="Gene3D" id="3.10.20.30">
    <property type="match status" value="1"/>
</dbReference>
<dbReference type="Gene3D" id="3.40.50.80">
    <property type="entry name" value="Nucleotide-binding domain of ferredoxin-NADP reductase (FNR) module"/>
    <property type="match status" value="1"/>
</dbReference>
<dbReference type="InterPro" id="IPR050415">
    <property type="entry name" value="MRET"/>
</dbReference>
<dbReference type="CDD" id="cd00207">
    <property type="entry name" value="fer2"/>
    <property type="match status" value="1"/>
</dbReference>
<dbReference type="OrthoDB" id="4307358at2"/>
<dbReference type="SUPFAM" id="SSF63380">
    <property type="entry name" value="Riboflavin synthase domain-like"/>
    <property type="match status" value="1"/>
</dbReference>
<comment type="caution">
    <text evidence="7">The sequence shown here is derived from an EMBL/GenBank/DDBJ whole genome shotgun (WGS) entry which is preliminary data.</text>
</comment>
<dbReference type="Proteomes" id="UP000233750">
    <property type="component" value="Unassembled WGS sequence"/>
</dbReference>
<dbReference type="InterPro" id="IPR001709">
    <property type="entry name" value="Flavoprot_Pyr_Nucl_cyt_Rdtase"/>
</dbReference>
<dbReference type="InterPro" id="IPR001433">
    <property type="entry name" value="OxRdtase_FAD/NAD-bd"/>
</dbReference>
<sequence>MTAISVKDTAITFDCAPEQNVLDAAEAAGWAIPYSCRKGVCDTCVGTLTAGEAEIPGSGRACGPAEVRLCRARPIGDVEIAPRRIEARTPPVRKKLTTTVYRRRQVAPSVTILDLRYPIGRRTPFRAGQFLNVILDDGDTRSYSLANSPQHNDLAQLHVRHEPGGAFSARILQQLEFHDTVEIEAPFGEFFVEDPAEGADQAGSPILLLATGTGFAPMRSIILDHIARRLTRPVHLYWGARTVEDLYQFSTLQAWAGRFDWLSFTPVLSRPHPGWEGATGWVQQVVIADHADLGGHQVYACGSESMTRSAAEELGRARGIPPERFHSDAFVSAVPVPYPVG</sequence>
<evidence type="ECO:0000313" key="7">
    <source>
        <dbReference type="EMBL" id="PKV95364.1"/>
    </source>
</evidence>
<evidence type="ECO:0000259" key="4">
    <source>
        <dbReference type="PROSITE" id="PS51085"/>
    </source>
</evidence>
<organism evidence="7 8">
    <name type="scientific">Amycolatopsis echigonensis</name>
    <dbReference type="NCBI Taxonomy" id="2576905"/>
    <lineage>
        <taxon>Bacteria</taxon>
        <taxon>Bacillati</taxon>
        <taxon>Actinomycetota</taxon>
        <taxon>Actinomycetes</taxon>
        <taxon>Pseudonocardiales</taxon>
        <taxon>Pseudonocardiaceae</taxon>
        <taxon>Amycolatopsis</taxon>
    </lineage>
</organism>
<dbReference type="InterPro" id="IPR001041">
    <property type="entry name" value="2Fe-2S_ferredoxin-type"/>
</dbReference>
<dbReference type="InterPro" id="IPR012675">
    <property type="entry name" value="Beta-grasp_dom_sf"/>
</dbReference>
<dbReference type="InterPro" id="IPR039261">
    <property type="entry name" value="FNR_nucleotide-bd"/>
</dbReference>
<reference evidence="7 8" key="1">
    <citation type="submission" date="2017-12" db="EMBL/GenBank/DDBJ databases">
        <title>Sequencing the genomes of 1000 Actinobacteria strains.</title>
        <authorList>
            <person name="Klenk H.-P."/>
        </authorList>
    </citation>
    <scope>NUCLEOTIDE SEQUENCE [LARGE SCALE GENOMIC DNA]</scope>
    <source>
        <strain evidence="7 8">DSM 45165</strain>
    </source>
</reference>
<dbReference type="InterPro" id="IPR017938">
    <property type="entry name" value="Riboflavin_synthase-like_b-brl"/>
</dbReference>
<dbReference type="GO" id="GO:0051537">
    <property type="term" value="F:2 iron, 2 sulfur cluster binding"/>
    <property type="evidence" value="ECO:0007669"/>
    <property type="project" value="UniProtKB-KW"/>
</dbReference>
<dbReference type="RefSeq" id="WP_101438502.1">
    <property type="nucleotide sequence ID" value="NZ_JACJHR010000004.1"/>
</dbReference>